<dbReference type="AlphaFoldDB" id="A0A2P2M5I6"/>
<proteinExistence type="predicted"/>
<reference evidence="1" key="1">
    <citation type="submission" date="2018-02" db="EMBL/GenBank/DDBJ databases">
        <title>Rhizophora mucronata_Transcriptome.</title>
        <authorList>
            <person name="Meera S.P."/>
            <person name="Sreeshan A."/>
            <person name="Augustine A."/>
        </authorList>
    </citation>
    <scope>NUCLEOTIDE SEQUENCE</scope>
    <source>
        <tissue evidence="1">Leaf</tissue>
    </source>
</reference>
<evidence type="ECO:0000313" key="1">
    <source>
        <dbReference type="EMBL" id="MBX25464.1"/>
    </source>
</evidence>
<name>A0A2P2M5I6_RHIMU</name>
<sequence length="18" mass="2120">MSMSKYKCLTLVCSQYSF</sequence>
<organism evidence="1">
    <name type="scientific">Rhizophora mucronata</name>
    <name type="common">Asiatic mangrove</name>
    <dbReference type="NCBI Taxonomy" id="61149"/>
    <lineage>
        <taxon>Eukaryota</taxon>
        <taxon>Viridiplantae</taxon>
        <taxon>Streptophyta</taxon>
        <taxon>Embryophyta</taxon>
        <taxon>Tracheophyta</taxon>
        <taxon>Spermatophyta</taxon>
        <taxon>Magnoliopsida</taxon>
        <taxon>eudicotyledons</taxon>
        <taxon>Gunneridae</taxon>
        <taxon>Pentapetalae</taxon>
        <taxon>rosids</taxon>
        <taxon>fabids</taxon>
        <taxon>Malpighiales</taxon>
        <taxon>Rhizophoraceae</taxon>
        <taxon>Rhizophora</taxon>
    </lineage>
</organism>
<accession>A0A2P2M5I6</accession>
<dbReference type="EMBL" id="GGEC01044980">
    <property type="protein sequence ID" value="MBX25464.1"/>
    <property type="molecule type" value="Transcribed_RNA"/>
</dbReference>
<protein>
    <submittedName>
        <fullName evidence="1">Uncharacterized protein</fullName>
    </submittedName>
</protein>